<gene>
    <name evidence="17" type="ORF">U9M48_031393</name>
</gene>
<dbReference type="Gene3D" id="3.30.70.270">
    <property type="match status" value="1"/>
</dbReference>
<dbReference type="Pfam" id="PF00078">
    <property type="entry name" value="RVT_1"/>
    <property type="match status" value="1"/>
</dbReference>
<evidence type="ECO:0000256" key="8">
    <source>
        <dbReference type="ARBA" id="ARBA00022932"/>
    </source>
</evidence>
<dbReference type="InterPro" id="IPR043128">
    <property type="entry name" value="Rev_trsase/Diguanyl_cyclase"/>
</dbReference>
<keyword evidence="7" id="KW-0695">RNA-directed DNA polymerase</keyword>
<dbReference type="CDD" id="cd01647">
    <property type="entry name" value="RT_LTR"/>
    <property type="match status" value="1"/>
</dbReference>
<evidence type="ECO:0000256" key="4">
    <source>
        <dbReference type="ARBA" id="ARBA00022801"/>
    </source>
</evidence>
<dbReference type="PROSITE" id="PS50158">
    <property type="entry name" value="ZF_CCHC"/>
    <property type="match status" value="1"/>
</dbReference>
<dbReference type="InterPro" id="IPR043502">
    <property type="entry name" value="DNA/RNA_pol_sf"/>
</dbReference>
<keyword evidence="5" id="KW-0460">Magnesium</keyword>
<dbReference type="InterPro" id="IPR056924">
    <property type="entry name" value="SH3_Tf2-1"/>
</dbReference>
<dbReference type="Proteomes" id="UP001341281">
    <property type="component" value="Chromosome 07"/>
</dbReference>
<protein>
    <recommendedName>
        <fullName evidence="19">Reverse transcriptase</fullName>
    </recommendedName>
</protein>
<dbReference type="GO" id="GO:0003964">
    <property type="term" value="F:RNA-directed DNA polymerase activity"/>
    <property type="evidence" value="ECO:0007669"/>
    <property type="project" value="UniProtKB-KW"/>
</dbReference>
<dbReference type="InterPro" id="IPR000477">
    <property type="entry name" value="RT_dom"/>
</dbReference>
<dbReference type="Gene3D" id="3.10.10.10">
    <property type="entry name" value="HIV Type 1 Reverse Transcriptase, subunit A, domain 1"/>
    <property type="match status" value="1"/>
</dbReference>
<dbReference type="EMBL" id="CP144751">
    <property type="protein sequence ID" value="WVZ84353.1"/>
    <property type="molecule type" value="Genomic_DNA"/>
</dbReference>
<dbReference type="InterPro" id="IPR036397">
    <property type="entry name" value="RNaseH_sf"/>
</dbReference>
<evidence type="ECO:0000256" key="6">
    <source>
        <dbReference type="ARBA" id="ARBA00022908"/>
    </source>
</evidence>
<dbReference type="PROSITE" id="PS50994">
    <property type="entry name" value="INTEGRASE"/>
    <property type="match status" value="1"/>
</dbReference>
<evidence type="ECO:0000256" key="1">
    <source>
        <dbReference type="ARBA" id="ARBA00022670"/>
    </source>
</evidence>
<keyword evidence="3" id="KW-0064">Aspartyl protease</keyword>
<dbReference type="Pfam" id="PF17919">
    <property type="entry name" value="RT_RNaseH_2"/>
    <property type="match status" value="1"/>
</dbReference>
<dbReference type="Gene3D" id="3.30.420.10">
    <property type="entry name" value="Ribonuclease H-like superfamily/Ribonuclease H"/>
    <property type="match status" value="1"/>
</dbReference>
<evidence type="ECO:0000256" key="10">
    <source>
        <dbReference type="ARBA" id="ARBA00023172"/>
    </source>
</evidence>
<dbReference type="PANTHER" id="PTHR37984:SF5">
    <property type="entry name" value="PROTEIN NYNRIN-LIKE"/>
    <property type="match status" value="1"/>
</dbReference>
<evidence type="ECO:0000256" key="5">
    <source>
        <dbReference type="ARBA" id="ARBA00022842"/>
    </source>
</evidence>
<keyword evidence="6" id="KW-0229">DNA integration</keyword>
<dbReference type="InterPro" id="IPR041588">
    <property type="entry name" value="Integrase_H2C2"/>
</dbReference>
<sequence>MPQGQSNPPAPNQATVPVVRNYYKCGDSGHLANNCPQRGQQQQQGRQNAPQQQQQGCPNQQNRAPLQGKVNHVTAETAADAPNVILVHLAASDGQEVGIGASSPSGYLHQMEARPTDGIRIMCDYPDVFPDELPGMPPDKDIEFLIELLPGTAPIAMRQYRMAPVEQDEVKKNIDELLAKGFIRRSSSPWSFPVLLVEKKDTDVKRMCVDYRALNKVTIKNKYPLPRIDDLFDQLQGACVFSKIDLKSGYQQLKIRPSDIPKTAFTTKYGLYKYTVMSFGLTNAPAYFMQLMNSVFMDYLDKFVVVFIDDILIYSKTEAEHEEHLRLVLQRLREHKLYAKFSKCEFWIDEMRFLGHIVSKGGIAVDPSKVSTVMNWKVPEIPKENLQQATFDELKKRLTTAPVLTLPDHQKKFIVYCDASRDGLECVLMQEGKLRKHEVNYPTHDLELAAVRCEIYTDHKSLKYIFTQNELNMRQRRWVELIKDYDMEIHYHPGKANVVADALSRKSYANMPLGFMTPHELCEEFERLSLGFLHHTTVAAFEAEPTLEQEIREHQKDDEKLQEIRELLKLGKAPHFQKDEQRTLWYKNRIYVPNVDSIRKLILSEAHDTAYSIHPGSTKMYYDLKEKFWWYGMKRAVAEYVAICDTYQRVKAEHQRPAGLLQPLKVPEWKWEEITMDFIVGLPRTQKGYNSIWVVVDRLTKVAHFILVNTTYSGAKLAELYISRIVCLHGVPKRIISDRGSQFTSRFWEQLHNSLDIKLRLNTGNHPQTDGQTERTNQILEDMLRACAIRYGTSWDKCLPYAEFSYNNSYQASLKKSPFEALYGKRCRTPLFWNQTGEKEVFGPDIIQDAEQQLRIVQENLRAAQSRQRSYADVRRRDLSFKVDDHVYLKVSPMRGIRRFNMKRKLAPRYIGPFKILEKKGEVAYHLELPPSLSGVHDVFHVSQLKKCLRVPEEQAPLQGLEVQEDLTYIEHLVKILDTSERSTRNKRIMMCRVQWSHRTEAEATWEREDELKPAYPTLFANQPI</sequence>
<dbReference type="PANTHER" id="PTHR37984">
    <property type="entry name" value="PROTEIN CBG26694"/>
    <property type="match status" value="1"/>
</dbReference>
<dbReference type="GO" id="GO:0003887">
    <property type="term" value="F:DNA-directed DNA polymerase activity"/>
    <property type="evidence" value="ECO:0007669"/>
    <property type="project" value="UniProtKB-KW"/>
</dbReference>
<dbReference type="InterPro" id="IPR050951">
    <property type="entry name" value="Retrovirus_Pol_polyprotein"/>
</dbReference>
<evidence type="ECO:0000256" key="11">
    <source>
        <dbReference type="ARBA" id="ARBA00023268"/>
    </source>
</evidence>
<dbReference type="FunFam" id="3.30.420.10:FF:000032">
    <property type="entry name" value="Retrovirus-related Pol polyprotein from transposon 297-like Protein"/>
    <property type="match status" value="1"/>
</dbReference>
<dbReference type="GO" id="GO:0004190">
    <property type="term" value="F:aspartic-type endopeptidase activity"/>
    <property type="evidence" value="ECO:0007669"/>
    <property type="project" value="UniProtKB-KW"/>
</dbReference>
<keyword evidence="9" id="KW-0238">DNA-binding</keyword>
<feature type="domain" description="CCHC-type" evidence="14">
    <location>
        <begin position="23"/>
        <end position="37"/>
    </location>
</feature>
<name>A0AAQ3U353_PASNO</name>
<dbReference type="CDD" id="cd09274">
    <property type="entry name" value="RNase_HI_RT_Ty3"/>
    <property type="match status" value="1"/>
</dbReference>
<evidence type="ECO:0000256" key="9">
    <source>
        <dbReference type="ARBA" id="ARBA00023125"/>
    </source>
</evidence>
<dbReference type="GO" id="GO:0015074">
    <property type="term" value="P:DNA integration"/>
    <property type="evidence" value="ECO:0007669"/>
    <property type="project" value="UniProtKB-KW"/>
</dbReference>
<feature type="compositionally biased region" description="Low complexity" evidence="13">
    <location>
        <begin position="32"/>
        <end position="64"/>
    </location>
</feature>
<dbReference type="PROSITE" id="PS50878">
    <property type="entry name" value="RT_POL"/>
    <property type="match status" value="1"/>
</dbReference>
<evidence type="ECO:0000256" key="12">
    <source>
        <dbReference type="PROSITE-ProRule" id="PRU00047"/>
    </source>
</evidence>
<keyword evidence="4" id="KW-0378">Hydrolase</keyword>
<evidence type="ECO:0000313" key="17">
    <source>
        <dbReference type="EMBL" id="WVZ84353.1"/>
    </source>
</evidence>
<dbReference type="Pfam" id="PF24626">
    <property type="entry name" value="SH3_Tf2-1"/>
    <property type="match status" value="1"/>
</dbReference>
<dbReference type="InterPro" id="IPR041577">
    <property type="entry name" value="RT_RNaseH_2"/>
</dbReference>
<dbReference type="GO" id="GO:0008270">
    <property type="term" value="F:zinc ion binding"/>
    <property type="evidence" value="ECO:0007669"/>
    <property type="project" value="UniProtKB-KW"/>
</dbReference>
<evidence type="ECO:0000259" key="14">
    <source>
        <dbReference type="PROSITE" id="PS50158"/>
    </source>
</evidence>
<keyword evidence="11" id="KW-0511">Multifunctional enzyme</keyword>
<dbReference type="GO" id="GO:0006508">
    <property type="term" value="P:proteolysis"/>
    <property type="evidence" value="ECO:0007669"/>
    <property type="project" value="UniProtKB-KW"/>
</dbReference>
<dbReference type="GO" id="GO:0003677">
    <property type="term" value="F:DNA binding"/>
    <property type="evidence" value="ECO:0007669"/>
    <property type="project" value="UniProtKB-KW"/>
</dbReference>
<dbReference type="InterPro" id="IPR012337">
    <property type="entry name" value="RNaseH-like_sf"/>
</dbReference>
<keyword evidence="10" id="KW-0233">DNA recombination</keyword>
<evidence type="ECO:0008006" key="19">
    <source>
        <dbReference type="Google" id="ProtNLM"/>
    </source>
</evidence>
<organism evidence="17 18">
    <name type="scientific">Paspalum notatum var. saurae</name>
    <dbReference type="NCBI Taxonomy" id="547442"/>
    <lineage>
        <taxon>Eukaryota</taxon>
        <taxon>Viridiplantae</taxon>
        <taxon>Streptophyta</taxon>
        <taxon>Embryophyta</taxon>
        <taxon>Tracheophyta</taxon>
        <taxon>Spermatophyta</taxon>
        <taxon>Magnoliopsida</taxon>
        <taxon>Liliopsida</taxon>
        <taxon>Poales</taxon>
        <taxon>Poaceae</taxon>
        <taxon>PACMAD clade</taxon>
        <taxon>Panicoideae</taxon>
        <taxon>Andropogonodae</taxon>
        <taxon>Paspaleae</taxon>
        <taxon>Paspalinae</taxon>
        <taxon>Paspalum</taxon>
    </lineage>
</organism>
<keyword evidence="8" id="KW-0808">Transferase</keyword>
<dbReference type="SUPFAM" id="SSF54160">
    <property type="entry name" value="Chromo domain-like"/>
    <property type="match status" value="1"/>
</dbReference>
<keyword evidence="1" id="KW-0645">Protease</keyword>
<feature type="domain" description="Reverse transcriptase" evidence="15">
    <location>
        <begin position="178"/>
        <end position="358"/>
    </location>
</feature>
<feature type="region of interest" description="Disordered" evidence="13">
    <location>
        <begin position="29"/>
        <end position="64"/>
    </location>
</feature>
<accession>A0AAQ3U353</accession>
<dbReference type="Pfam" id="PF00098">
    <property type="entry name" value="zf-CCHC"/>
    <property type="match status" value="1"/>
</dbReference>
<dbReference type="Gene3D" id="1.10.340.70">
    <property type="match status" value="1"/>
</dbReference>
<evidence type="ECO:0000313" key="18">
    <source>
        <dbReference type="Proteomes" id="UP001341281"/>
    </source>
</evidence>
<dbReference type="InterPro" id="IPR001878">
    <property type="entry name" value="Znf_CCHC"/>
</dbReference>
<evidence type="ECO:0000259" key="16">
    <source>
        <dbReference type="PROSITE" id="PS50994"/>
    </source>
</evidence>
<keyword evidence="8" id="KW-0548">Nucleotidyltransferase</keyword>
<dbReference type="GO" id="GO:0006310">
    <property type="term" value="P:DNA recombination"/>
    <property type="evidence" value="ECO:0007669"/>
    <property type="project" value="UniProtKB-KW"/>
</dbReference>
<keyword evidence="18" id="KW-1185">Reference proteome</keyword>
<dbReference type="InterPro" id="IPR016197">
    <property type="entry name" value="Chromo-like_dom_sf"/>
</dbReference>
<keyword evidence="2" id="KW-0479">Metal-binding</keyword>
<proteinExistence type="predicted"/>
<dbReference type="Pfam" id="PF17921">
    <property type="entry name" value="Integrase_H2C2"/>
    <property type="match status" value="1"/>
</dbReference>
<evidence type="ECO:0000256" key="13">
    <source>
        <dbReference type="SAM" id="MobiDB-lite"/>
    </source>
</evidence>
<dbReference type="SUPFAM" id="SSF56672">
    <property type="entry name" value="DNA/RNA polymerases"/>
    <property type="match status" value="1"/>
</dbReference>
<evidence type="ECO:0000259" key="15">
    <source>
        <dbReference type="PROSITE" id="PS50878"/>
    </source>
</evidence>
<dbReference type="InterPro" id="IPR001584">
    <property type="entry name" value="Integrase_cat-core"/>
</dbReference>
<dbReference type="AlphaFoldDB" id="A0AAQ3U353"/>
<keyword evidence="12" id="KW-0863">Zinc-finger</keyword>
<dbReference type="SUPFAM" id="SSF53098">
    <property type="entry name" value="Ribonuclease H-like"/>
    <property type="match status" value="1"/>
</dbReference>
<keyword evidence="8" id="KW-0239">DNA-directed DNA polymerase</keyword>
<keyword evidence="12" id="KW-0862">Zinc</keyword>
<evidence type="ECO:0000256" key="3">
    <source>
        <dbReference type="ARBA" id="ARBA00022750"/>
    </source>
</evidence>
<feature type="domain" description="Integrase catalytic" evidence="16">
    <location>
        <begin position="663"/>
        <end position="826"/>
    </location>
</feature>
<reference evidence="17 18" key="1">
    <citation type="submission" date="2024-02" db="EMBL/GenBank/DDBJ databases">
        <title>High-quality chromosome-scale genome assembly of Pensacola bahiagrass (Paspalum notatum Flugge var. saurae).</title>
        <authorList>
            <person name="Vega J.M."/>
            <person name="Podio M."/>
            <person name="Orjuela J."/>
            <person name="Siena L.A."/>
            <person name="Pessino S.C."/>
            <person name="Combes M.C."/>
            <person name="Mariac C."/>
            <person name="Albertini E."/>
            <person name="Pupilli F."/>
            <person name="Ortiz J.P.A."/>
            <person name="Leblanc O."/>
        </authorList>
    </citation>
    <scope>NUCLEOTIDE SEQUENCE [LARGE SCALE GENOMIC DNA]</scope>
    <source>
        <strain evidence="17">R1</strain>
        <tissue evidence="17">Leaf</tissue>
    </source>
</reference>
<evidence type="ECO:0000256" key="7">
    <source>
        <dbReference type="ARBA" id="ARBA00022918"/>
    </source>
</evidence>
<evidence type="ECO:0000256" key="2">
    <source>
        <dbReference type="ARBA" id="ARBA00022723"/>
    </source>
</evidence>